<sequence>MTSTADTDQHPDVSEISDLTEGLLSASRTADVRHHIDGCALCDDVRSSLEEIRGLLGTLSGSQKMPDEVAGRIDAALAAEALLNATAPTEATSVSRETETPAEESAGSKSGPSGPTDRPAGHPRGTTGPSRRPARRRRRTAVLGAAFGAAVVGVSVFLLQSVQPSSQSSDAAKMADRSSSTAGGGARTFSEGTLEGRVDALLTSASASQLPGDEKSEPTTDSRLTPEVSSADPSAPRSPLRASAVPVPSCVQQGTGRDTPPLAVEEGIYQGTEAYLVVLPHPTDDSRVQAYVVDAVCVDTTPAAKGKLLLTHSYTRP</sequence>
<protein>
    <recommendedName>
        <fullName evidence="5">Zinc-finger domain-containing protein</fullName>
    </recommendedName>
</protein>
<keyword evidence="2" id="KW-0472">Membrane</keyword>
<organism evidence="3 4">
    <name type="scientific">Streptomyces finlayi</name>
    <dbReference type="NCBI Taxonomy" id="67296"/>
    <lineage>
        <taxon>Bacteria</taxon>
        <taxon>Bacillati</taxon>
        <taxon>Actinomycetota</taxon>
        <taxon>Actinomycetes</taxon>
        <taxon>Kitasatosporales</taxon>
        <taxon>Streptomycetaceae</taxon>
        <taxon>Streptomyces</taxon>
    </lineage>
</organism>
<feature type="region of interest" description="Disordered" evidence="1">
    <location>
        <begin position="204"/>
        <end position="259"/>
    </location>
</feature>
<accession>A0A7G7BLK4</accession>
<keyword evidence="2" id="KW-0812">Transmembrane</keyword>
<feature type="region of interest" description="Disordered" evidence="1">
    <location>
        <begin position="88"/>
        <end position="137"/>
    </location>
</feature>
<feature type="transmembrane region" description="Helical" evidence="2">
    <location>
        <begin position="140"/>
        <end position="159"/>
    </location>
</feature>
<dbReference type="Proteomes" id="UP000515307">
    <property type="component" value="Chromosome"/>
</dbReference>
<gene>
    <name evidence="3" type="ORF">F0344_17745</name>
</gene>
<proteinExistence type="predicted"/>
<evidence type="ECO:0000256" key="2">
    <source>
        <dbReference type="SAM" id="Phobius"/>
    </source>
</evidence>
<feature type="compositionally biased region" description="Polar residues" evidence="1">
    <location>
        <begin position="221"/>
        <end position="232"/>
    </location>
</feature>
<feature type="region of interest" description="Disordered" evidence="1">
    <location>
        <begin position="165"/>
        <end position="191"/>
    </location>
</feature>
<evidence type="ECO:0000313" key="4">
    <source>
        <dbReference type="Proteomes" id="UP000515307"/>
    </source>
</evidence>
<keyword evidence="2" id="KW-1133">Transmembrane helix</keyword>
<dbReference type="EMBL" id="CP045702">
    <property type="protein sequence ID" value="QNE76219.1"/>
    <property type="molecule type" value="Genomic_DNA"/>
</dbReference>
<evidence type="ECO:0008006" key="5">
    <source>
        <dbReference type="Google" id="ProtNLM"/>
    </source>
</evidence>
<evidence type="ECO:0000313" key="3">
    <source>
        <dbReference type="EMBL" id="QNE76219.1"/>
    </source>
</evidence>
<name>A0A7G7BLK4_9ACTN</name>
<dbReference type="AlphaFoldDB" id="A0A7G7BLK4"/>
<evidence type="ECO:0000256" key="1">
    <source>
        <dbReference type="SAM" id="MobiDB-lite"/>
    </source>
</evidence>
<keyword evidence="4" id="KW-1185">Reference proteome</keyword>
<reference evidence="4" key="1">
    <citation type="submission" date="2019-10" db="EMBL/GenBank/DDBJ databases">
        <title>Antimicrobial potential of Antarctic Bacteria.</title>
        <authorList>
            <person name="Benaud N."/>
            <person name="Edwards R.J."/>
            <person name="Ferrari B.C."/>
        </authorList>
    </citation>
    <scope>NUCLEOTIDE SEQUENCE [LARGE SCALE GENOMIC DNA]</scope>
    <source>
        <strain evidence="4">NBSH44</strain>
    </source>
</reference>
<dbReference type="KEGG" id="sfiy:F0344_17745"/>